<dbReference type="HOGENOM" id="CLU_787591_0_0_1"/>
<gene>
    <name evidence="2" type="ORF">HMPREF1541_09030</name>
</gene>
<feature type="region of interest" description="Disordered" evidence="1">
    <location>
        <begin position="32"/>
        <end position="111"/>
    </location>
</feature>
<evidence type="ECO:0000313" key="2">
    <source>
        <dbReference type="EMBL" id="ETN36752.1"/>
    </source>
</evidence>
<dbReference type="InParanoid" id="W2RJT9"/>
<dbReference type="STRING" id="1220924.W2RJT9"/>
<organism evidence="2 3">
    <name type="scientific">Cyphellophora europaea (strain CBS 101466)</name>
    <name type="common">Phialophora europaea</name>
    <dbReference type="NCBI Taxonomy" id="1220924"/>
    <lineage>
        <taxon>Eukaryota</taxon>
        <taxon>Fungi</taxon>
        <taxon>Dikarya</taxon>
        <taxon>Ascomycota</taxon>
        <taxon>Pezizomycotina</taxon>
        <taxon>Eurotiomycetes</taxon>
        <taxon>Chaetothyriomycetidae</taxon>
        <taxon>Chaetothyriales</taxon>
        <taxon>Cyphellophoraceae</taxon>
        <taxon>Cyphellophora</taxon>
    </lineage>
</organism>
<name>W2RJT9_CYPE1</name>
<dbReference type="AlphaFoldDB" id="W2RJT9"/>
<accession>W2RJT9</accession>
<feature type="region of interest" description="Disordered" evidence="1">
    <location>
        <begin position="330"/>
        <end position="352"/>
    </location>
</feature>
<dbReference type="Proteomes" id="UP000030752">
    <property type="component" value="Unassembled WGS sequence"/>
</dbReference>
<dbReference type="RefSeq" id="XP_008721570.1">
    <property type="nucleotide sequence ID" value="XM_008723348.1"/>
</dbReference>
<evidence type="ECO:0000256" key="1">
    <source>
        <dbReference type="SAM" id="MobiDB-lite"/>
    </source>
</evidence>
<feature type="compositionally biased region" description="Polar residues" evidence="1">
    <location>
        <begin position="64"/>
        <end position="75"/>
    </location>
</feature>
<dbReference type="GeneID" id="19976369"/>
<evidence type="ECO:0000313" key="3">
    <source>
        <dbReference type="Proteomes" id="UP000030752"/>
    </source>
</evidence>
<dbReference type="VEuPathDB" id="FungiDB:HMPREF1541_09030"/>
<feature type="compositionally biased region" description="Basic and acidic residues" evidence="1">
    <location>
        <begin position="32"/>
        <end position="57"/>
    </location>
</feature>
<keyword evidence="3" id="KW-1185">Reference proteome</keyword>
<reference evidence="2 3" key="1">
    <citation type="submission" date="2013-03" db="EMBL/GenBank/DDBJ databases">
        <title>The Genome Sequence of Phialophora europaea CBS 101466.</title>
        <authorList>
            <consortium name="The Broad Institute Genomics Platform"/>
            <person name="Cuomo C."/>
            <person name="de Hoog S."/>
            <person name="Gorbushina A."/>
            <person name="Walker B."/>
            <person name="Young S.K."/>
            <person name="Zeng Q."/>
            <person name="Gargeya S."/>
            <person name="Fitzgerald M."/>
            <person name="Haas B."/>
            <person name="Abouelleil A."/>
            <person name="Allen A.W."/>
            <person name="Alvarado L."/>
            <person name="Arachchi H.M."/>
            <person name="Berlin A.M."/>
            <person name="Chapman S.B."/>
            <person name="Gainer-Dewar J."/>
            <person name="Goldberg J."/>
            <person name="Griggs A."/>
            <person name="Gujja S."/>
            <person name="Hansen M."/>
            <person name="Howarth C."/>
            <person name="Imamovic A."/>
            <person name="Ireland A."/>
            <person name="Larimer J."/>
            <person name="McCowan C."/>
            <person name="Murphy C."/>
            <person name="Pearson M."/>
            <person name="Poon T.W."/>
            <person name="Priest M."/>
            <person name="Roberts A."/>
            <person name="Saif S."/>
            <person name="Shea T."/>
            <person name="Sisk P."/>
            <person name="Sykes S."/>
            <person name="Wortman J."/>
            <person name="Nusbaum C."/>
            <person name="Birren B."/>
        </authorList>
    </citation>
    <scope>NUCLEOTIDE SEQUENCE [LARGE SCALE GENOMIC DNA]</scope>
    <source>
        <strain evidence="2 3">CBS 101466</strain>
    </source>
</reference>
<dbReference type="eggNOG" id="ENOG502TFC7">
    <property type="taxonomic scope" value="Eukaryota"/>
</dbReference>
<sequence>MVPNGRSCRRQPCGAGDLISCQERKRRCREHLTGRPQPDVERRLEPDVEKRNDRLGDNLEPDISKSTSLVVTQPPGSLPAPGGKHKRLPNATVQTSSAGGTPNQDQCDDRPVGSGFKPYRKRKHSNQELATVLVSVAMTGLQKLKLKLKPPGQGEQDNEMQTIISRRKEYVVGDTELDVLLQGLEAAFEKRGCVEKDNANPKVWHNWYYSACLRTILHWRGKWKNDRRTKSVGLLHQIVNKISVSRGAKALMVIQAYAEEDHRLSAPSRANAQDQDEISNLVVEALRPIMEHEEQKEGLVPFPAAWISRVTGISAVVRVHGDGTTVAHGYRGMSSHQLGPTDGGKQVLMGGE</sequence>
<protein>
    <submittedName>
        <fullName evidence="2">Uncharacterized protein</fullName>
    </submittedName>
</protein>
<proteinExistence type="predicted"/>
<dbReference type="EMBL" id="KB822725">
    <property type="protein sequence ID" value="ETN36752.1"/>
    <property type="molecule type" value="Genomic_DNA"/>
</dbReference>
<feature type="compositionally biased region" description="Polar residues" evidence="1">
    <location>
        <begin position="91"/>
        <end position="105"/>
    </location>
</feature>